<protein>
    <submittedName>
        <fullName evidence="1">Uncharacterized protein</fullName>
    </submittedName>
</protein>
<accession>A0A4S8LMY9</accession>
<dbReference type="AlphaFoldDB" id="A0A4S8LMY9"/>
<dbReference type="Proteomes" id="UP000297245">
    <property type="component" value="Unassembled WGS sequence"/>
</dbReference>
<dbReference type="OrthoDB" id="2693196at2759"/>
<evidence type="ECO:0000313" key="1">
    <source>
        <dbReference type="EMBL" id="THU90333.1"/>
    </source>
</evidence>
<proteinExistence type="predicted"/>
<name>A0A4S8LMY9_DENBC</name>
<evidence type="ECO:0000313" key="2">
    <source>
        <dbReference type="Proteomes" id="UP000297245"/>
    </source>
</evidence>
<organism evidence="1 2">
    <name type="scientific">Dendrothele bispora (strain CBS 962.96)</name>
    <dbReference type="NCBI Taxonomy" id="1314807"/>
    <lineage>
        <taxon>Eukaryota</taxon>
        <taxon>Fungi</taxon>
        <taxon>Dikarya</taxon>
        <taxon>Basidiomycota</taxon>
        <taxon>Agaricomycotina</taxon>
        <taxon>Agaricomycetes</taxon>
        <taxon>Agaricomycetidae</taxon>
        <taxon>Agaricales</taxon>
        <taxon>Agaricales incertae sedis</taxon>
        <taxon>Dendrothele</taxon>
    </lineage>
</organism>
<reference evidence="1 2" key="1">
    <citation type="journal article" date="2019" name="Nat. Ecol. Evol.">
        <title>Megaphylogeny resolves global patterns of mushroom evolution.</title>
        <authorList>
            <person name="Varga T."/>
            <person name="Krizsan K."/>
            <person name="Foldi C."/>
            <person name="Dima B."/>
            <person name="Sanchez-Garcia M."/>
            <person name="Sanchez-Ramirez S."/>
            <person name="Szollosi G.J."/>
            <person name="Szarkandi J.G."/>
            <person name="Papp V."/>
            <person name="Albert L."/>
            <person name="Andreopoulos W."/>
            <person name="Angelini C."/>
            <person name="Antonin V."/>
            <person name="Barry K.W."/>
            <person name="Bougher N.L."/>
            <person name="Buchanan P."/>
            <person name="Buyck B."/>
            <person name="Bense V."/>
            <person name="Catcheside P."/>
            <person name="Chovatia M."/>
            <person name="Cooper J."/>
            <person name="Damon W."/>
            <person name="Desjardin D."/>
            <person name="Finy P."/>
            <person name="Geml J."/>
            <person name="Haridas S."/>
            <person name="Hughes K."/>
            <person name="Justo A."/>
            <person name="Karasinski D."/>
            <person name="Kautmanova I."/>
            <person name="Kiss B."/>
            <person name="Kocsube S."/>
            <person name="Kotiranta H."/>
            <person name="LaButti K.M."/>
            <person name="Lechner B.E."/>
            <person name="Liimatainen K."/>
            <person name="Lipzen A."/>
            <person name="Lukacs Z."/>
            <person name="Mihaltcheva S."/>
            <person name="Morgado L.N."/>
            <person name="Niskanen T."/>
            <person name="Noordeloos M.E."/>
            <person name="Ohm R.A."/>
            <person name="Ortiz-Santana B."/>
            <person name="Ovrebo C."/>
            <person name="Racz N."/>
            <person name="Riley R."/>
            <person name="Savchenko A."/>
            <person name="Shiryaev A."/>
            <person name="Soop K."/>
            <person name="Spirin V."/>
            <person name="Szebenyi C."/>
            <person name="Tomsovsky M."/>
            <person name="Tulloss R.E."/>
            <person name="Uehling J."/>
            <person name="Grigoriev I.V."/>
            <person name="Vagvolgyi C."/>
            <person name="Papp T."/>
            <person name="Martin F.M."/>
            <person name="Miettinen O."/>
            <person name="Hibbett D.S."/>
            <person name="Nagy L.G."/>
        </authorList>
    </citation>
    <scope>NUCLEOTIDE SEQUENCE [LARGE SCALE GENOMIC DNA]</scope>
    <source>
        <strain evidence="1 2">CBS 962.96</strain>
    </source>
</reference>
<sequence>MNPSTDRIRRPEKSVKVMIVKCWKALPKVVRGQVLSAPNISTSGSSMNTSVGITNELSSASPTSTIFLPVLHAGSSRGDISNRQVITGCTKVGLKVTAAAAEAVPGVGTIIKGTIGAVLEILEAIERSIDNKEEIVLSMYKLRSLLNEIEETPTAGRDENWKYLHKELLATHETLAKLHDQPRISLATDTIVQALQQCYKDIQYALIGYMALSQMEGGQILRDIHGKVGKIELSIQNGFGNQERLLQMIKSTITIMDAIGHEFPCDAVMATDPKFIHTFLKSKFEENIEKDSTTDIMLLEFLDKNQYNLCIDEGNQVVLIKSTEEGKLLVEPGTKIIMNVILTQEKQGTGYECPVCGIWNSSRDQTAKSAKNWWVEYWQTSFPPPDNPAVPTGDVQAGFRSLVTGKIGKIMMVEIGGSGEETLAYSKTSILSIMILLYVQRSSRDEILLRLFSQFILGLSDCCESSGLKLLDSWNIPLILLSAYPHSAFQPSADSRFDLRNSVSDLILSSRNVPLTLLSTHCHSDFQSSVSVLISSSQNVPLTLLFAHSHSDFQRSVSDLITSSHNVPLTLLSAHSHFDFQDVSVLISSSQNVPLTLLSTPSHFDSQPPISSSQKNPLTYSHSEFQYGVSDLFSSSQNVPLTLLSVHSHSDFQPHVSDLISSSHNVPLTLLSACFHFDFQRVSDLISSSQNVTLTLVCPACFDSDLQRHVSAQ</sequence>
<keyword evidence="2" id="KW-1185">Reference proteome</keyword>
<gene>
    <name evidence="1" type="ORF">K435DRAFT_864362</name>
</gene>
<dbReference type="EMBL" id="ML179337">
    <property type="protein sequence ID" value="THU90333.1"/>
    <property type="molecule type" value="Genomic_DNA"/>
</dbReference>